<dbReference type="Gene3D" id="1.10.460.10">
    <property type="entry name" value="Topoisomerase I, domain 2"/>
    <property type="match status" value="1"/>
</dbReference>
<evidence type="ECO:0000256" key="6">
    <source>
        <dbReference type="ARBA" id="ARBA00022771"/>
    </source>
</evidence>
<dbReference type="InterPro" id="IPR003601">
    <property type="entry name" value="Topo_IA_2"/>
</dbReference>
<keyword evidence="7 14" id="KW-0862">Zinc</keyword>
<dbReference type="Pfam" id="PF00270">
    <property type="entry name" value="DEAD"/>
    <property type="match status" value="1"/>
</dbReference>
<evidence type="ECO:0000313" key="22">
    <source>
        <dbReference type="Proteomes" id="UP000196694"/>
    </source>
</evidence>
<keyword evidence="3 14" id="KW-0963">Cytoplasm</keyword>
<dbReference type="InterPro" id="IPR001650">
    <property type="entry name" value="Helicase_C-like"/>
</dbReference>
<dbReference type="Pfam" id="PF17915">
    <property type="entry name" value="zf_Rg"/>
    <property type="match status" value="1"/>
</dbReference>
<organism evidence="21 22">
    <name type="scientific">Pyrodictium delaneyi</name>
    <dbReference type="NCBI Taxonomy" id="1273541"/>
    <lineage>
        <taxon>Archaea</taxon>
        <taxon>Thermoproteota</taxon>
        <taxon>Thermoprotei</taxon>
        <taxon>Desulfurococcales</taxon>
        <taxon>Pyrodictiaceae</taxon>
        <taxon>Pyrodictium</taxon>
    </lineage>
</organism>
<dbReference type="PROSITE" id="PS52036">
    <property type="entry name" value="ZF_RG_N"/>
    <property type="match status" value="1"/>
</dbReference>
<dbReference type="NCBIfam" id="TIGR01054">
    <property type="entry name" value="rgy"/>
    <property type="match status" value="1"/>
</dbReference>
<evidence type="ECO:0000256" key="3">
    <source>
        <dbReference type="ARBA" id="ARBA00022490"/>
    </source>
</evidence>
<dbReference type="Gene3D" id="3.40.50.300">
    <property type="entry name" value="P-loop containing nucleotide triphosphate hydrolases"/>
    <property type="match status" value="3"/>
</dbReference>
<dbReference type="GO" id="GO:0003677">
    <property type="term" value="F:DNA binding"/>
    <property type="evidence" value="ECO:0007669"/>
    <property type="project" value="UniProtKB-UniRule"/>
</dbReference>
<keyword evidence="22" id="KW-1185">Reference proteome</keyword>
<feature type="coiled-coil region" evidence="16">
    <location>
        <begin position="1047"/>
        <end position="1101"/>
    </location>
</feature>
<dbReference type="PROSITE" id="PS51192">
    <property type="entry name" value="HELICASE_ATP_BIND_1"/>
    <property type="match status" value="1"/>
</dbReference>
<dbReference type="EMBL" id="NCQP01000001">
    <property type="protein sequence ID" value="OWJ55491.1"/>
    <property type="molecule type" value="Genomic_DNA"/>
</dbReference>
<comment type="subcellular location">
    <subcellularLocation>
        <location evidence="1 14">Cytoplasm</location>
    </subcellularLocation>
</comment>
<comment type="similarity">
    <text evidence="12 14">In the N-terminal section; belongs to the DEAD box helicase family. DDVD subfamily.</text>
</comment>
<comment type="domain">
    <text evidence="14">Introduction of positive supercoils requires the cooperation of both domains. The helicase-like domain probably does not directly unwind DNA, but more likely acts by driving ATP-dependent conformational changes within the whole enzyme. A beta hairpin in the 'latch' region of the N-terminal domain plays a regulatory role in the enzyme, repressing topoisomerase activity in the absence of ATP and preventing the enzyme from acting as an ATP-independent relaxing enzyme; it also helps to coordinate nucleotide hydrolysis by the ATPase domain with the supercoiling activity of the topoisomerase domain.</text>
</comment>
<evidence type="ECO:0000256" key="15">
    <source>
        <dbReference type="RuleBase" id="RU004026"/>
    </source>
</evidence>
<dbReference type="PANTHER" id="PTHR43505:SF1">
    <property type="entry name" value="REVERSE GYRASE"/>
    <property type="match status" value="1"/>
</dbReference>
<feature type="domain" description="Helicase ATP-binding" evidence="18">
    <location>
        <begin position="132"/>
        <end position="278"/>
    </location>
</feature>
<dbReference type="Proteomes" id="UP000196694">
    <property type="component" value="Unassembled WGS sequence"/>
</dbReference>
<dbReference type="SUPFAM" id="SSF52540">
    <property type="entry name" value="P-loop containing nucleoside triphosphate hydrolases"/>
    <property type="match status" value="2"/>
</dbReference>
<evidence type="ECO:0000256" key="7">
    <source>
        <dbReference type="ARBA" id="ARBA00022833"/>
    </source>
</evidence>
<dbReference type="GO" id="GO:0005737">
    <property type="term" value="C:cytoplasm"/>
    <property type="evidence" value="ECO:0007669"/>
    <property type="project" value="UniProtKB-SubCell"/>
</dbReference>
<evidence type="ECO:0000256" key="8">
    <source>
        <dbReference type="ARBA" id="ARBA00022840"/>
    </source>
</evidence>
<dbReference type="SMART" id="SM00487">
    <property type="entry name" value="DEXDc"/>
    <property type="match status" value="1"/>
</dbReference>
<comment type="caution">
    <text evidence="21">The sequence shown here is derived from an EMBL/GenBank/DDBJ whole genome shotgun (WGS) entry which is preliminary data.</text>
</comment>
<dbReference type="PANTHER" id="PTHR43505">
    <property type="entry name" value="REVERSE GYRASE"/>
    <property type="match status" value="1"/>
</dbReference>
<dbReference type="CDD" id="cd17924">
    <property type="entry name" value="DDXDc_reverse_gyrase"/>
    <property type="match status" value="1"/>
</dbReference>
<evidence type="ECO:0000256" key="11">
    <source>
        <dbReference type="ARBA" id="ARBA00023235"/>
    </source>
</evidence>
<dbReference type="GO" id="GO:0006260">
    <property type="term" value="P:DNA replication"/>
    <property type="evidence" value="ECO:0007669"/>
    <property type="project" value="UniProtKB-UniRule"/>
</dbReference>
<dbReference type="PRINTS" id="PR00417">
    <property type="entry name" value="PRTPISMRASEI"/>
</dbReference>
<evidence type="ECO:0000256" key="16">
    <source>
        <dbReference type="SAM" id="Coils"/>
    </source>
</evidence>
<dbReference type="SMART" id="SM00490">
    <property type="entry name" value="HELICc"/>
    <property type="match status" value="2"/>
</dbReference>
<evidence type="ECO:0000259" key="17">
    <source>
        <dbReference type="PROSITE" id="PS50880"/>
    </source>
</evidence>
<dbReference type="PROSITE" id="PS52039">
    <property type="entry name" value="TOPO_IA_2"/>
    <property type="match status" value="1"/>
</dbReference>
<evidence type="ECO:0000256" key="5">
    <source>
        <dbReference type="ARBA" id="ARBA00022741"/>
    </source>
</evidence>
<evidence type="ECO:0000256" key="1">
    <source>
        <dbReference type="ARBA" id="ARBA00004496"/>
    </source>
</evidence>
<feature type="binding site" evidence="14">
    <location>
        <position position="128"/>
    </location>
    <ligand>
        <name>ATP</name>
        <dbReference type="ChEBI" id="CHEBI:30616"/>
    </ligand>
</feature>
<sequence length="1446" mass="163489">MPKVVVPGYLAWPGAGTDTGLQAGSSGGVLGGAGGAGWEPARGVYVYSCPNCGGPVGDDRLLLGLPCPRCLPERVAVESPLDAAEVLAKTGRLRQGSPLEFYARVEREAREVEALFEKATGSRLWSAQRTWVRRVLKGKSFAAIAPTGVGKTTFGVLMAVYLALRGEKSYIVVPTTPLVRMVEERARRLADAAGVPARIIALHSRLSQRQRRQLLQLVEEGDFDILITTSQYMIRNAETLASLRERWGRGFRFVFVDDVDAVLKSGKSVDAVLRVVGFGKEEVELGWRLLQLQRRLVWEAQRAQQEFNRRLQRLREAMRRRGRRIRAEDIRELRKRVFEERLEPLYRELREVEQRLEEARSRAAVLVVSSATGRPRGSRVRLFQALLGFQAGSAGEAIRNIVDSYTFPGPEGLEAKVVELVAKLGDGGLVYVPVDRGAEYAERLAELLREHGIAAEAFTSRNQEALDRFRMGETQVLVGVAVYYGVAVRGLDLPDRIRYAVFAGVPRLKFSARFEDPHPVSMLRALAVLAEHGPRDVAERAQMLLGRLRGIVRRLSQAALARVAEELRGERPLESDAAKAFAEALEWLRETMKREDVWQALEEADDIAVVREGERAYILVPDVATYIQASGRTSRLFAGGITRGLSVVVVDDPRLLNGLMRRTRWLVEAEWKRFEELDLPSLLREINRDRERVRAVLEGRVKPEFMELVKTALLVVESPNKARTIAGFFGRPSARQIGPLRVYEVSTGDYVLLVAASGGHIYDLVKPATPREVVEPGWLLDLLKDSVEGYDWESARNVHGVLVAGDGGRRFLPVYTPLARCLACGHQWAVSPEDYNPVTGRGELRCPVCGSPLVKNSWDIVEALRDLASEVDVVMIGTDPDTEGEKIGWDLASLIRPTARGIVRVEFHEITRRAILEAIHGARPFLERLVEAQIVRRVEDRWIGFTLSPVLWTRFWPWFCRWSLTARHRSARRNLKTATAMLNAMEQMARLREECDRPNYNLSAGRVQTPVLGWIVEHTLGSRFLRVPLYRLRLRGEKGELELELRGDEASDRIRAALEEAKRALEEALQRHNVLESLEELEAVRRRKARVIREVNEALERGGAVRATVGDVEEWEDELKPLPPFTTDALLAEAASRLGLAAPEAMRLAQDLFELGLITYHRTDSTRVSDAGIAVAWEYLRYRYGEDRLEEVFQPRRWGEGGAHEAIRPTRPIDAETLRRLVEEGALQLARPLTQRHYRLYDLIFRRFIASQMRPARVRKQRAKVVLEIRLPGEQPKRIERVVERTVEVLERGWLEVYPVARPQPRVAPGEYRLEELRVRVWSPVQLLTQAEVVRMMKERGIGRPSTYAKIIDTLLRRGYVVTAGRAGSMIATSRGIGVYDFLMKRFGGLVSEEVTRRLQETMDRIEEGLVDYQRVLEEVLEKLREALYSPESGLPEEEARRLLPV</sequence>
<dbReference type="SMART" id="SM00436">
    <property type="entry name" value="TOP1Bc"/>
    <property type="match status" value="1"/>
</dbReference>
<keyword evidence="11 14" id="KW-0413">Isomerase</keyword>
<keyword evidence="9 14" id="KW-0799">Topoisomerase</keyword>
<dbReference type="Pfam" id="PF01751">
    <property type="entry name" value="Toprim"/>
    <property type="match status" value="1"/>
</dbReference>
<keyword evidence="6 14" id="KW-0863">Zinc-finger</keyword>
<evidence type="ECO:0000313" key="21">
    <source>
        <dbReference type="EMBL" id="OWJ55491.1"/>
    </source>
</evidence>
<evidence type="ECO:0000256" key="2">
    <source>
        <dbReference type="ARBA" id="ARBA00011245"/>
    </source>
</evidence>
<dbReference type="InterPro" id="IPR027417">
    <property type="entry name" value="P-loop_NTPase"/>
</dbReference>
<dbReference type="SMART" id="SM00437">
    <property type="entry name" value="TOP1Ac"/>
    <property type="match status" value="1"/>
</dbReference>
<dbReference type="Gene3D" id="3.40.50.140">
    <property type="match status" value="1"/>
</dbReference>
<dbReference type="SMART" id="SM00493">
    <property type="entry name" value="TOPRIM"/>
    <property type="match status" value="1"/>
</dbReference>
<reference evidence="21 22" key="1">
    <citation type="submission" date="2017-05" db="EMBL/GenBank/DDBJ databases">
        <title>The draft genome of the hyperthermophilic archaeon 'Pyrodictium delaneyi strain Hulk', an iron and nitrate reducer, reveals the capacity for sulfate reduction.</title>
        <authorList>
            <person name="Demey L.M."/>
            <person name="Miller C."/>
            <person name="Manzella M."/>
            <person name="Reguera G."/>
            <person name="Kashefi K."/>
        </authorList>
    </citation>
    <scope>NUCLEOTIDE SEQUENCE [LARGE SCALE GENOMIC DNA]</scope>
    <source>
        <strain evidence="21 22">Hulk</strain>
    </source>
</reference>
<evidence type="ECO:0000256" key="4">
    <source>
        <dbReference type="ARBA" id="ARBA00022723"/>
    </source>
</evidence>
<name>A0A211YR99_9CREN</name>
<dbReference type="Gene3D" id="2.60.510.20">
    <property type="match status" value="1"/>
</dbReference>
<dbReference type="InterPro" id="IPR006171">
    <property type="entry name" value="TOPRIM_dom"/>
</dbReference>
<evidence type="ECO:0000256" key="14">
    <source>
        <dbReference type="HAMAP-Rule" id="MF_01125"/>
    </source>
</evidence>
<evidence type="ECO:0000256" key="13">
    <source>
        <dbReference type="ARBA" id="ARBA00049360"/>
    </source>
</evidence>
<comment type="similarity">
    <text evidence="14">In the C-terminal section; belongs to the type IA topoisomerase family.</text>
</comment>
<accession>A0A211YR99</accession>
<dbReference type="InterPro" id="IPR013824">
    <property type="entry name" value="Topo_IA_cen_sub1"/>
</dbReference>
<dbReference type="InterPro" id="IPR040569">
    <property type="entry name" value="Znf_Rg"/>
</dbReference>
<dbReference type="HAMAP" id="MF_01125">
    <property type="entry name" value="Reverse_gyrase"/>
    <property type="match status" value="1"/>
</dbReference>
<comment type="function">
    <text evidence="15">Modifies the topological state of DNA by introducing positive supercoils in an ATP-dependent process, increasing the linking number in steps of +1. Binds to single-stranded DNA, transiently cleaves and then rejoins the ends, introducing a positive supercoil in the process. The scissile phosphodiester is attacked by the catalytic tyrosine of the enzyme, resulting in the formation of a DNA-(5'-phosphotyrosyl)-enzyme intermediate. Involved in rewinding DNA strands in regions of the chromosome that have opened up to allow replication, transcription, DNA repair and/or for DNA protection.</text>
</comment>
<keyword evidence="5 14" id="KW-0547">Nucleotide-binding</keyword>
<evidence type="ECO:0000256" key="9">
    <source>
        <dbReference type="ARBA" id="ARBA00023029"/>
    </source>
</evidence>
<keyword evidence="16" id="KW-0175">Coiled coil</keyword>
<feature type="domain" description="Topo IA-type catalytic" evidence="20">
    <location>
        <begin position="926"/>
        <end position="1428"/>
    </location>
</feature>
<dbReference type="CDD" id="cd18798">
    <property type="entry name" value="SF2_C_reverse_gyrase"/>
    <property type="match status" value="1"/>
</dbReference>
<feature type="domain" description="Toprim" evidence="17">
    <location>
        <begin position="711"/>
        <end position="910"/>
    </location>
</feature>
<dbReference type="InterPro" id="IPR003602">
    <property type="entry name" value="Topo_IA_DNA-bd_dom"/>
</dbReference>
<feature type="active site" description="O-(5'-phospho-DNA)-tyrosine intermediate" evidence="14">
    <location>
        <position position="1160"/>
    </location>
</feature>
<comment type="catalytic activity">
    <reaction evidence="13 14 15">
        <text>ATP + H2O = ADP + phosphate + H(+)</text>
        <dbReference type="Rhea" id="RHEA:13065"/>
        <dbReference type="ChEBI" id="CHEBI:15377"/>
        <dbReference type="ChEBI" id="CHEBI:15378"/>
        <dbReference type="ChEBI" id="CHEBI:30616"/>
        <dbReference type="ChEBI" id="CHEBI:43474"/>
        <dbReference type="ChEBI" id="CHEBI:456216"/>
    </reaction>
</comment>
<dbReference type="InterPro" id="IPR023405">
    <property type="entry name" value="Topo_IA_core_domain"/>
</dbReference>
<dbReference type="GO" id="GO:0016887">
    <property type="term" value="F:ATP hydrolysis activity"/>
    <property type="evidence" value="ECO:0007669"/>
    <property type="project" value="RHEA"/>
</dbReference>
<dbReference type="EC" id="5.6.2.-" evidence="14"/>
<keyword evidence="4 14" id="KW-0479">Metal-binding</keyword>
<dbReference type="Pfam" id="PF01131">
    <property type="entry name" value="Topoisom_bac"/>
    <property type="match status" value="1"/>
</dbReference>
<dbReference type="PROSITE" id="PS50880">
    <property type="entry name" value="TOPRIM"/>
    <property type="match status" value="1"/>
</dbReference>
<dbReference type="GO" id="GO:0005524">
    <property type="term" value="F:ATP binding"/>
    <property type="evidence" value="ECO:0007669"/>
    <property type="project" value="UniProtKB-UniRule"/>
</dbReference>
<dbReference type="InterPro" id="IPR003593">
    <property type="entry name" value="AAA+_ATPase"/>
</dbReference>
<evidence type="ECO:0000259" key="18">
    <source>
        <dbReference type="PROSITE" id="PS51192"/>
    </source>
</evidence>
<dbReference type="InterPro" id="IPR013826">
    <property type="entry name" value="Topo_IA_cen_sub3"/>
</dbReference>
<evidence type="ECO:0000256" key="10">
    <source>
        <dbReference type="ARBA" id="ARBA00023125"/>
    </source>
</evidence>
<proteinExistence type="inferred from homology"/>
<comment type="miscellaneous">
    <text evidence="14">This enzyme is the only unique feature of hyperthermophilic bacteria/archaea known and seems to be essential for adaptation to life at high temperatures. It may play a role in stabilization of DNA at high temperatures.</text>
</comment>
<dbReference type="SUPFAM" id="SSF56712">
    <property type="entry name" value="Prokaryotic type I DNA topoisomerase"/>
    <property type="match status" value="1"/>
</dbReference>
<keyword evidence="14" id="KW-0378">Hydrolase</keyword>
<feature type="region of interest" description="Topoisomerase I" evidence="14">
    <location>
        <begin position="707"/>
        <end position="1446"/>
    </location>
</feature>
<keyword evidence="8 14" id="KW-0067">ATP-binding</keyword>
<comment type="cofactor">
    <cofactor evidence="14">
        <name>Zn(2+)</name>
        <dbReference type="ChEBI" id="CHEBI:29105"/>
    </cofactor>
    <text evidence="14">Binds 1 or 2 zinc ions per subunit.</text>
</comment>
<dbReference type="InterPro" id="IPR014001">
    <property type="entry name" value="Helicase_ATP-bd"/>
</dbReference>
<dbReference type="InterPro" id="IPR013497">
    <property type="entry name" value="Topo_IA_cen"/>
</dbReference>
<dbReference type="InterPro" id="IPR005736">
    <property type="entry name" value="Reverse_gyrase"/>
</dbReference>
<evidence type="ECO:0000256" key="12">
    <source>
        <dbReference type="ARBA" id="ARBA00043976"/>
    </source>
</evidence>
<comment type="function">
    <text evidence="14">Modifies the topological state of DNA by introducing positive supercoils in an ATP-dependent process, increasing the linking number in steps of +1. Binds to single-stranded DNA, transiently cleaves and then rejoins the ends, introducing a positive supercoil in the process. The scissile phosphodiester is attacked by the catalytic tyrosine of the enzyme, resulting in the formation of a DNA-(5'-phosphotyrosyl)-enzyme intermediate. Probably involved in rewinding DNA strands in regions of the chromosome that have opened up to allow replication, transcription, DNA repair and/or for DNA protection.</text>
</comment>
<feature type="domain" description="RG N-terminal-type" evidence="19">
    <location>
        <begin position="38"/>
        <end position="77"/>
    </location>
</feature>
<dbReference type="Gene3D" id="1.10.290.10">
    <property type="entry name" value="Topoisomerase I, domain 4"/>
    <property type="match status" value="1"/>
</dbReference>
<dbReference type="GO" id="GO:0160097">
    <property type="term" value="F:reverse gyrase activity"/>
    <property type="evidence" value="ECO:0007669"/>
    <property type="project" value="UniProtKB-UniRule"/>
</dbReference>
<dbReference type="InterPro" id="IPR011545">
    <property type="entry name" value="DEAD/DEAH_box_helicase_dom"/>
</dbReference>
<protein>
    <recommendedName>
        <fullName evidence="14 15">Reverse gyrase</fullName>
        <ecNumber evidence="14">5.6.2.-</ecNumber>
    </recommendedName>
</protein>
<keyword evidence="10 14" id="KW-0238">DNA-binding</keyword>
<feature type="coiled-coil region" evidence="16">
    <location>
        <begin position="297"/>
        <end position="369"/>
    </location>
</feature>
<dbReference type="SMART" id="SM00382">
    <property type="entry name" value="AAA"/>
    <property type="match status" value="1"/>
</dbReference>
<gene>
    <name evidence="14" type="primary">rgy</name>
    <name evidence="21" type="ORF">Pdsh_01460</name>
</gene>
<dbReference type="GO" id="GO:0008094">
    <property type="term" value="F:ATP-dependent activity, acting on DNA"/>
    <property type="evidence" value="ECO:0007669"/>
    <property type="project" value="UniProtKB-UniRule"/>
</dbReference>
<comment type="subunit">
    <text evidence="2 14">Monomer.</text>
</comment>
<evidence type="ECO:0000259" key="20">
    <source>
        <dbReference type="PROSITE" id="PS52039"/>
    </source>
</evidence>
<dbReference type="GO" id="GO:0008270">
    <property type="term" value="F:zinc ion binding"/>
    <property type="evidence" value="ECO:0007669"/>
    <property type="project" value="UniProtKB-UniRule"/>
</dbReference>
<dbReference type="CDD" id="cd00186">
    <property type="entry name" value="TOP1Ac"/>
    <property type="match status" value="1"/>
</dbReference>
<dbReference type="GO" id="GO:0006265">
    <property type="term" value="P:DNA topological change"/>
    <property type="evidence" value="ECO:0007669"/>
    <property type="project" value="UniProtKB-UniRule"/>
</dbReference>
<evidence type="ECO:0000259" key="19">
    <source>
        <dbReference type="PROSITE" id="PS52036"/>
    </source>
</evidence>